<proteinExistence type="inferred from homology"/>
<comment type="caution">
    <text evidence="11">The sequence shown here is derived from an EMBL/GenBank/DDBJ whole genome shotgun (WGS) entry which is preliminary data.</text>
</comment>
<evidence type="ECO:0000313" key="12">
    <source>
        <dbReference type="Proteomes" id="UP000250744"/>
    </source>
</evidence>
<dbReference type="GO" id="GO:0005737">
    <property type="term" value="C:cytoplasm"/>
    <property type="evidence" value="ECO:0007669"/>
    <property type="project" value="UniProtKB-SubCell"/>
</dbReference>
<protein>
    <recommendedName>
        <fullName evidence="3">tRNA threonylcarbamoyladenosine biosynthesis protein TsaE</fullName>
    </recommendedName>
    <alternativeName>
        <fullName evidence="10">t(6)A37 threonylcarbamoyladenosine biosynthesis protein TsaE</fullName>
    </alternativeName>
</protein>
<dbReference type="PANTHER" id="PTHR33540:SF2">
    <property type="entry name" value="TRNA THREONYLCARBAMOYLADENOSINE BIOSYNTHESIS PROTEIN TSAE"/>
    <property type="match status" value="1"/>
</dbReference>
<evidence type="ECO:0000313" key="11">
    <source>
        <dbReference type="EMBL" id="RAU17082.1"/>
    </source>
</evidence>
<evidence type="ECO:0000256" key="9">
    <source>
        <dbReference type="ARBA" id="ARBA00022842"/>
    </source>
</evidence>
<keyword evidence="9" id="KW-0460">Magnesium</keyword>
<accession>A0A364NJ38</accession>
<evidence type="ECO:0000256" key="7">
    <source>
        <dbReference type="ARBA" id="ARBA00022741"/>
    </source>
</evidence>
<keyword evidence="6" id="KW-0479">Metal-binding</keyword>
<dbReference type="PANTHER" id="PTHR33540">
    <property type="entry name" value="TRNA THREONYLCARBAMOYLADENOSINE BIOSYNTHESIS PROTEIN TSAE"/>
    <property type="match status" value="1"/>
</dbReference>
<dbReference type="EMBL" id="QKRX01000012">
    <property type="protein sequence ID" value="RAU17082.1"/>
    <property type="molecule type" value="Genomic_DNA"/>
</dbReference>
<evidence type="ECO:0000256" key="3">
    <source>
        <dbReference type="ARBA" id="ARBA00019010"/>
    </source>
</evidence>
<dbReference type="Gene3D" id="3.40.50.300">
    <property type="entry name" value="P-loop containing nucleotide triphosphate hydrolases"/>
    <property type="match status" value="1"/>
</dbReference>
<organism evidence="11 12">
    <name type="scientific">Nitrincola tibetensis</name>
    <dbReference type="NCBI Taxonomy" id="2219697"/>
    <lineage>
        <taxon>Bacteria</taxon>
        <taxon>Pseudomonadati</taxon>
        <taxon>Pseudomonadota</taxon>
        <taxon>Gammaproteobacteria</taxon>
        <taxon>Oceanospirillales</taxon>
        <taxon>Oceanospirillaceae</taxon>
        <taxon>Nitrincola</taxon>
    </lineage>
</organism>
<evidence type="ECO:0000256" key="5">
    <source>
        <dbReference type="ARBA" id="ARBA00022694"/>
    </source>
</evidence>
<dbReference type="AlphaFoldDB" id="A0A364NJ38"/>
<evidence type="ECO:0000256" key="8">
    <source>
        <dbReference type="ARBA" id="ARBA00022840"/>
    </source>
</evidence>
<reference evidence="11 12" key="1">
    <citation type="submission" date="2018-06" db="EMBL/GenBank/DDBJ databases">
        <title>Nitrincola tibetense sp. nov., isolated from Lake XuguoCo on Tibetan Plateau.</title>
        <authorList>
            <person name="Xing P."/>
        </authorList>
    </citation>
    <scope>NUCLEOTIDE SEQUENCE [LARGE SCALE GENOMIC DNA]</scope>
    <source>
        <strain evidence="12">xg18</strain>
    </source>
</reference>
<dbReference type="GO" id="GO:0002949">
    <property type="term" value="P:tRNA threonylcarbamoyladenosine modification"/>
    <property type="evidence" value="ECO:0007669"/>
    <property type="project" value="InterPro"/>
</dbReference>
<dbReference type="GO" id="GO:0005524">
    <property type="term" value="F:ATP binding"/>
    <property type="evidence" value="ECO:0007669"/>
    <property type="project" value="UniProtKB-KW"/>
</dbReference>
<keyword evidence="4" id="KW-0963">Cytoplasm</keyword>
<evidence type="ECO:0000256" key="1">
    <source>
        <dbReference type="ARBA" id="ARBA00004496"/>
    </source>
</evidence>
<sequence length="164" mass="18421">MGWSWVNVSDNAFIAVDDQQTVAFGQVLANAAVDGGIVFLHGDLGMGKTTLCRGVMQAFGHKGAVKSPTYTLVEPYEFQDKCVYHFDLYRLGDPEELEFLGIRDYLVEDALCLIEWPERGQGILPTADLEIFIELFEQGRRIKWSKNTQKGCMIADRIVNELKG</sequence>
<evidence type="ECO:0000256" key="4">
    <source>
        <dbReference type="ARBA" id="ARBA00022490"/>
    </source>
</evidence>
<keyword evidence="7" id="KW-0547">Nucleotide-binding</keyword>
<keyword evidence="12" id="KW-1185">Reference proteome</keyword>
<comment type="similarity">
    <text evidence="2">Belongs to the TsaE family.</text>
</comment>
<keyword evidence="5" id="KW-0819">tRNA processing</keyword>
<evidence type="ECO:0000256" key="2">
    <source>
        <dbReference type="ARBA" id="ARBA00007599"/>
    </source>
</evidence>
<gene>
    <name evidence="11" type="ORF">DN062_14285</name>
</gene>
<keyword evidence="8" id="KW-0067">ATP-binding</keyword>
<dbReference type="GO" id="GO:0016740">
    <property type="term" value="F:transferase activity"/>
    <property type="evidence" value="ECO:0007669"/>
    <property type="project" value="UniProtKB-KW"/>
</dbReference>
<dbReference type="Pfam" id="PF02367">
    <property type="entry name" value="TsaE"/>
    <property type="match status" value="1"/>
</dbReference>
<keyword evidence="11" id="KW-0808">Transferase</keyword>
<dbReference type="InterPro" id="IPR003442">
    <property type="entry name" value="T6A_TsaE"/>
</dbReference>
<name>A0A364NJ38_9GAMM</name>
<comment type="subcellular location">
    <subcellularLocation>
        <location evidence="1">Cytoplasm</location>
    </subcellularLocation>
</comment>
<dbReference type="OrthoDB" id="9800307at2"/>
<evidence type="ECO:0000256" key="10">
    <source>
        <dbReference type="ARBA" id="ARBA00032441"/>
    </source>
</evidence>
<evidence type="ECO:0000256" key="6">
    <source>
        <dbReference type="ARBA" id="ARBA00022723"/>
    </source>
</evidence>
<dbReference type="GO" id="GO:0046872">
    <property type="term" value="F:metal ion binding"/>
    <property type="evidence" value="ECO:0007669"/>
    <property type="project" value="UniProtKB-KW"/>
</dbReference>
<dbReference type="InterPro" id="IPR027417">
    <property type="entry name" value="P-loop_NTPase"/>
</dbReference>
<dbReference type="NCBIfam" id="TIGR00150">
    <property type="entry name" value="T6A_YjeE"/>
    <property type="match status" value="1"/>
</dbReference>
<dbReference type="SUPFAM" id="SSF52540">
    <property type="entry name" value="P-loop containing nucleoside triphosphate hydrolases"/>
    <property type="match status" value="1"/>
</dbReference>
<dbReference type="Proteomes" id="UP000250744">
    <property type="component" value="Unassembled WGS sequence"/>
</dbReference>